<dbReference type="EMBL" id="QXFT01000625">
    <property type="protein sequence ID" value="KAE9339312.1"/>
    <property type="molecule type" value="Genomic_DNA"/>
</dbReference>
<organism evidence="1 2">
    <name type="scientific">Phytophthora rubi</name>
    <dbReference type="NCBI Taxonomy" id="129364"/>
    <lineage>
        <taxon>Eukaryota</taxon>
        <taxon>Sar</taxon>
        <taxon>Stramenopiles</taxon>
        <taxon>Oomycota</taxon>
        <taxon>Peronosporomycetes</taxon>
        <taxon>Peronosporales</taxon>
        <taxon>Peronosporaceae</taxon>
        <taxon>Phytophthora</taxon>
    </lineage>
</organism>
<dbReference type="Proteomes" id="UP000434957">
    <property type="component" value="Unassembled WGS sequence"/>
</dbReference>
<dbReference type="AlphaFoldDB" id="A0A6A4F409"/>
<sequence>MKSMMWEMVKMKALMFETAALASEAKAKTYRVCQ</sequence>
<protein>
    <submittedName>
        <fullName evidence="1">Uncharacterized protein</fullName>
    </submittedName>
</protein>
<gene>
    <name evidence="1" type="ORF">PR003_g11076</name>
</gene>
<proteinExistence type="predicted"/>
<comment type="caution">
    <text evidence="1">The sequence shown here is derived from an EMBL/GenBank/DDBJ whole genome shotgun (WGS) entry which is preliminary data.</text>
</comment>
<accession>A0A6A4F409</accession>
<evidence type="ECO:0000313" key="1">
    <source>
        <dbReference type="EMBL" id="KAE9339312.1"/>
    </source>
</evidence>
<name>A0A6A4F409_9STRA</name>
<reference evidence="1 2" key="1">
    <citation type="submission" date="2018-08" db="EMBL/GenBank/DDBJ databases">
        <title>Genomic investigation of the strawberry pathogen Phytophthora fragariae indicates pathogenicity is determined by transcriptional variation in three key races.</title>
        <authorList>
            <person name="Adams T.M."/>
            <person name="Armitage A.D."/>
            <person name="Sobczyk M.K."/>
            <person name="Bates H.J."/>
            <person name="Dunwell J.M."/>
            <person name="Nellist C.F."/>
            <person name="Harrison R.J."/>
        </authorList>
    </citation>
    <scope>NUCLEOTIDE SEQUENCE [LARGE SCALE GENOMIC DNA]</scope>
    <source>
        <strain evidence="1 2">SCRP333</strain>
    </source>
</reference>
<keyword evidence="2" id="KW-1185">Reference proteome</keyword>
<evidence type="ECO:0000313" key="2">
    <source>
        <dbReference type="Proteomes" id="UP000434957"/>
    </source>
</evidence>